<dbReference type="InterPro" id="IPR036236">
    <property type="entry name" value="Znf_C2H2_sf"/>
</dbReference>
<dbReference type="FunFam" id="3.30.160.60:FF:000446">
    <property type="entry name" value="Zinc finger protein"/>
    <property type="match status" value="3"/>
</dbReference>
<evidence type="ECO:0000259" key="9">
    <source>
        <dbReference type="PROSITE" id="PS50157"/>
    </source>
</evidence>
<evidence type="ECO:0000256" key="3">
    <source>
        <dbReference type="ARBA" id="ARBA00022737"/>
    </source>
</evidence>
<dbReference type="PROSITE" id="PS00028">
    <property type="entry name" value="ZINC_FINGER_C2H2_1"/>
    <property type="match status" value="12"/>
</dbReference>
<evidence type="ECO:0000256" key="8">
    <source>
        <dbReference type="SAM" id="MobiDB-lite"/>
    </source>
</evidence>
<sequence>MTSRQKMESIEHEDGTITIRIKSEPIDPDYEASYINSEGRSLATQLNTNLENGRASDARQEERKQELLNNNTGDSHNAGSFRISAGNCLPAGSSSQWEKKRSKLHNLLFGRTDSTIPKVDNPSSSMDQMDTMSIKQEVVENPVEILSSQEPSVIGLVQTPTRSSAILQNMLSQPVLPPKAGNQDCVTFSTVGKPYGSLDQMLNKQIEKILSDQTDVPKERNSVLQNLLTRSKSSEGPPQKKIKTEPVDMGLDGYARTRSAEFQKVLPRNPPSSEYPVPGVAMSGDCLGITAMSDGPTDYKNMLNSAVSGLSATVLSLVNMINSGNLNLPEDQIKSLLESKFNEVSSTVTKILGERRNSAEKNLQAQRGSLSAEKLSQAGPRAEGEQVWENIVEEAIRKEAAEEDTAPSHAKSSANTLIQQFLAGVQDPVKKVKKENDSLKELSDLTLKNMLASPAGNGLSQNPAGNGLSQNVPPSKMLKDILESKIQEVYLSPVPSPKLEQACIPSVTSRISFDLNGHMYLTNTEPSAEGQNQKHVKVDISKLECPILPVKVDVSKLECPVLPTEEEEDSSTLIKESAVSLQSEMSVQEMLSKGICEEREETSELTDFKCDICGQVFKHKGTLKVHQRGHYFEDRDETSELAEFKCDICGQEFKHKGTLKVHQRGHNFERKQFQCDICGKVVTDKSYLAIHMRTHRFEKGIDSGDKFYECEKCSKKFSEYDNFQIHIRTHTGEKLYKCDVCSTGFTRSTQLSIHMRIHTGEKPFKCEICKMTFRQSGGLKLHMTTHTSDKPHKCEICGDSFGRKAHLDKHRRYHTGERPFKCEICNKDFIDNGNLHQHIKKTHSEEKPYMCPLCNQVFKHEASLKEHIRTHSGEKYQCQICNREFAQKTYLQRHMRNHATDGEKPHKCNLCAETFWTRNYLQAHLQTHSGRARYRCQYCDEGCVSKEDLKQHEQEHLIFQCQICPREYKARKTLVAHVRKAHPDTAEEYANSMEDAGEENSSKSSQDSEEEMGSGKGIQQTEVNTDTDDTNYQVEFTSHRQKNRLNIKNTDRFPRVTRLKTSLLKSKTDTASSDSQAVPIKEHVQSTEDKLPNRELDPDKDTFPVTPFNLNSVNHSVQV</sequence>
<feature type="domain" description="C2H2-type" evidence="9">
    <location>
        <begin position="644"/>
        <end position="671"/>
    </location>
</feature>
<feature type="compositionally biased region" description="Polar residues" evidence="8">
    <location>
        <begin position="1017"/>
        <end position="1029"/>
    </location>
</feature>
<dbReference type="AlphaFoldDB" id="A0ABD3XK24"/>
<dbReference type="GO" id="GO:0005634">
    <property type="term" value="C:nucleus"/>
    <property type="evidence" value="ECO:0007669"/>
    <property type="project" value="UniProtKB-SubCell"/>
</dbReference>
<feature type="domain" description="C2H2-type" evidence="9">
    <location>
        <begin position="736"/>
        <end position="763"/>
    </location>
</feature>
<feature type="domain" description="C2H2-type" evidence="9">
    <location>
        <begin position="849"/>
        <end position="876"/>
    </location>
</feature>
<dbReference type="SMART" id="SM00355">
    <property type="entry name" value="ZnF_C2H2"/>
    <property type="match status" value="13"/>
</dbReference>
<keyword evidence="5" id="KW-0862">Zinc</keyword>
<dbReference type="FunFam" id="3.30.160.60:FF:000624">
    <property type="entry name" value="zinc finger protein 697"/>
    <property type="match status" value="3"/>
</dbReference>
<feature type="region of interest" description="Disordered" evidence="8">
    <location>
        <begin position="359"/>
        <end position="384"/>
    </location>
</feature>
<keyword evidence="3" id="KW-0677">Repeat</keyword>
<feature type="compositionally biased region" description="Polar residues" evidence="8">
    <location>
        <begin position="360"/>
        <end position="369"/>
    </location>
</feature>
<feature type="compositionally biased region" description="Polar residues" evidence="8">
    <location>
        <begin position="1108"/>
        <end position="1119"/>
    </location>
</feature>
<evidence type="ECO:0000256" key="7">
    <source>
        <dbReference type="PROSITE-ProRule" id="PRU00042"/>
    </source>
</evidence>
<dbReference type="InterPro" id="IPR013087">
    <property type="entry name" value="Znf_C2H2_type"/>
</dbReference>
<accession>A0ABD3XK24</accession>
<feature type="compositionally biased region" description="Polar residues" evidence="8">
    <location>
        <begin position="1065"/>
        <end position="1076"/>
    </location>
</feature>
<dbReference type="Gene3D" id="3.30.160.60">
    <property type="entry name" value="Classic Zinc Finger"/>
    <property type="match status" value="12"/>
</dbReference>
<feature type="domain" description="C2H2-type" evidence="9">
    <location>
        <begin position="876"/>
        <end position="905"/>
    </location>
</feature>
<feature type="domain" description="C2H2-type" evidence="9">
    <location>
        <begin position="820"/>
        <end position="848"/>
    </location>
</feature>
<feature type="domain" description="C2H2-type" evidence="9">
    <location>
        <begin position="608"/>
        <end position="635"/>
    </location>
</feature>
<dbReference type="Proteomes" id="UP001634394">
    <property type="component" value="Unassembled WGS sequence"/>
</dbReference>
<evidence type="ECO:0000313" key="11">
    <source>
        <dbReference type="Proteomes" id="UP001634394"/>
    </source>
</evidence>
<evidence type="ECO:0000256" key="6">
    <source>
        <dbReference type="ARBA" id="ARBA00023242"/>
    </source>
</evidence>
<evidence type="ECO:0000256" key="4">
    <source>
        <dbReference type="ARBA" id="ARBA00022771"/>
    </source>
</evidence>
<evidence type="ECO:0000256" key="2">
    <source>
        <dbReference type="ARBA" id="ARBA00022723"/>
    </source>
</evidence>
<dbReference type="FunFam" id="3.30.160.60:FF:000100">
    <property type="entry name" value="Zinc finger 45-like"/>
    <property type="match status" value="2"/>
</dbReference>
<dbReference type="EMBL" id="JBJQND010000002">
    <property type="protein sequence ID" value="KAL3885382.1"/>
    <property type="molecule type" value="Genomic_DNA"/>
</dbReference>
<feature type="region of interest" description="Disordered" evidence="8">
    <location>
        <begin position="1065"/>
        <end position="1119"/>
    </location>
</feature>
<comment type="caution">
    <text evidence="10">The sequence shown here is derived from an EMBL/GenBank/DDBJ whole genome shotgun (WGS) entry which is preliminary data.</text>
</comment>
<feature type="domain" description="C2H2-type" evidence="9">
    <location>
        <begin position="959"/>
        <end position="987"/>
    </location>
</feature>
<feature type="domain" description="C2H2-type" evidence="9">
    <location>
        <begin position="673"/>
        <end position="700"/>
    </location>
</feature>
<dbReference type="GO" id="GO:0003677">
    <property type="term" value="F:DNA binding"/>
    <property type="evidence" value="ECO:0007669"/>
    <property type="project" value="UniProtKB-KW"/>
</dbReference>
<feature type="domain" description="C2H2-type" evidence="9">
    <location>
        <begin position="708"/>
        <end position="735"/>
    </location>
</feature>
<protein>
    <recommendedName>
        <fullName evidence="9">C2H2-type domain-containing protein</fullName>
    </recommendedName>
</protein>
<feature type="domain" description="C2H2-type" evidence="9">
    <location>
        <begin position="792"/>
        <end position="819"/>
    </location>
</feature>
<dbReference type="SUPFAM" id="SSF57667">
    <property type="entry name" value="beta-beta-alpha zinc fingers"/>
    <property type="match status" value="7"/>
</dbReference>
<feature type="domain" description="C2H2-type" evidence="9">
    <location>
        <begin position="906"/>
        <end position="933"/>
    </location>
</feature>
<keyword evidence="6" id="KW-0539">Nucleus</keyword>
<proteinExistence type="predicted"/>
<feature type="domain" description="C2H2-type" evidence="9">
    <location>
        <begin position="934"/>
        <end position="956"/>
    </location>
</feature>
<organism evidence="10 11">
    <name type="scientific">Sinanodonta woodiana</name>
    <name type="common">Chinese pond mussel</name>
    <name type="synonym">Anodonta woodiana</name>
    <dbReference type="NCBI Taxonomy" id="1069815"/>
    <lineage>
        <taxon>Eukaryota</taxon>
        <taxon>Metazoa</taxon>
        <taxon>Spiralia</taxon>
        <taxon>Lophotrochozoa</taxon>
        <taxon>Mollusca</taxon>
        <taxon>Bivalvia</taxon>
        <taxon>Autobranchia</taxon>
        <taxon>Heteroconchia</taxon>
        <taxon>Palaeoheterodonta</taxon>
        <taxon>Unionida</taxon>
        <taxon>Unionoidea</taxon>
        <taxon>Unionidae</taxon>
        <taxon>Unioninae</taxon>
        <taxon>Sinanodonta</taxon>
    </lineage>
</organism>
<keyword evidence="11" id="KW-1185">Reference proteome</keyword>
<feature type="domain" description="C2H2-type" evidence="9">
    <location>
        <begin position="764"/>
        <end position="791"/>
    </location>
</feature>
<reference evidence="10 11" key="1">
    <citation type="submission" date="2024-11" db="EMBL/GenBank/DDBJ databases">
        <title>Chromosome-level genome assembly of the freshwater bivalve Anodonta woodiana.</title>
        <authorList>
            <person name="Chen X."/>
        </authorList>
    </citation>
    <scope>NUCLEOTIDE SEQUENCE [LARGE SCALE GENOMIC DNA]</scope>
    <source>
        <strain evidence="10">MN2024</strain>
        <tissue evidence="10">Gills</tissue>
    </source>
</reference>
<gene>
    <name evidence="10" type="ORF">ACJMK2_025452</name>
</gene>
<dbReference type="FunFam" id="3.30.160.60:FF:002343">
    <property type="entry name" value="Zinc finger protein 33A"/>
    <property type="match status" value="2"/>
</dbReference>
<dbReference type="PROSITE" id="PS50157">
    <property type="entry name" value="ZINC_FINGER_C2H2_2"/>
    <property type="match status" value="13"/>
</dbReference>
<name>A0ABD3XK24_SINWO</name>
<dbReference type="Pfam" id="PF00096">
    <property type="entry name" value="zf-C2H2"/>
    <property type="match status" value="9"/>
</dbReference>
<feature type="compositionally biased region" description="Basic and acidic residues" evidence="8">
    <location>
        <begin position="1080"/>
        <end position="1102"/>
    </location>
</feature>
<evidence type="ECO:0000256" key="5">
    <source>
        <dbReference type="ARBA" id="ARBA00022833"/>
    </source>
</evidence>
<keyword evidence="4 7" id="KW-0863">Zinc-finger</keyword>
<dbReference type="PANTHER" id="PTHR24390:SF237">
    <property type="entry name" value="FI23536P1-RELATED"/>
    <property type="match status" value="1"/>
</dbReference>
<dbReference type="PANTHER" id="PTHR24390">
    <property type="entry name" value="ZINC FINGER PROTEIN"/>
    <property type="match status" value="1"/>
</dbReference>
<evidence type="ECO:0000313" key="10">
    <source>
        <dbReference type="EMBL" id="KAL3885382.1"/>
    </source>
</evidence>
<evidence type="ECO:0000256" key="1">
    <source>
        <dbReference type="ARBA" id="ARBA00004123"/>
    </source>
</evidence>
<dbReference type="GO" id="GO:0008270">
    <property type="term" value="F:zinc ion binding"/>
    <property type="evidence" value="ECO:0007669"/>
    <property type="project" value="UniProtKB-KW"/>
</dbReference>
<keyword evidence="2" id="KW-0479">Metal-binding</keyword>
<feature type="region of interest" description="Disordered" evidence="8">
    <location>
        <begin position="990"/>
        <end position="1029"/>
    </location>
</feature>
<comment type="subcellular location">
    <subcellularLocation>
        <location evidence="1">Nucleus</location>
    </subcellularLocation>
</comment>